<gene>
    <name evidence="3" type="ORF">PV383_07370</name>
</gene>
<protein>
    <submittedName>
        <fullName evidence="3">Uncharacterized protein</fullName>
    </submittedName>
</protein>
<keyword evidence="1" id="KW-0175">Coiled coil</keyword>
<organism evidence="3 4">
    <name type="scientific">Streptomyces caniscabiei</name>
    <dbReference type="NCBI Taxonomy" id="2746961"/>
    <lineage>
        <taxon>Bacteria</taxon>
        <taxon>Bacillati</taxon>
        <taxon>Actinomycetota</taxon>
        <taxon>Actinomycetes</taxon>
        <taxon>Kitasatosporales</taxon>
        <taxon>Streptomycetaceae</taxon>
        <taxon>Streptomyces</taxon>
    </lineage>
</organism>
<evidence type="ECO:0000313" key="3">
    <source>
        <dbReference type="EMBL" id="MDX3036983.1"/>
    </source>
</evidence>
<reference evidence="3 4" key="1">
    <citation type="journal article" date="2023" name="Microb. Genom.">
        <title>Mesoterricola silvestris gen. nov., sp. nov., Mesoterricola sediminis sp. nov., Geothrix oryzae sp. nov., Geothrix edaphica sp. nov., Geothrix rubra sp. nov., and Geothrix limicola sp. nov., six novel members of Acidobacteriota isolated from soils.</title>
        <authorList>
            <person name="Weisberg A.J."/>
            <person name="Pearce E."/>
            <person name="Kramer C.G."/>
            <person name="Chang J.H."/>
            <person name="Clarke C.R."/>
        </authorList>
    </citation>
    <scope>NUCLEOTIDE SEQUENCE [LARGE SCALE GENOMIC DNA]</scope>
    <source>
        <strain evidence="3 4">NE20-4-1</strain>
    </source>
</reference>
<dbReference type="RefSeq" id="WP_045557100.1">
    <property type="nucleotide sequence ID" value="NZ_JABXWF010000026.1"/>
</dbReference>
<feature type="coiled-coil region" evidence="1">
    <location>
        <begin position="73"/>
        <end position="107"/>
    </location>
</feature>
<sequence length="138" mass="15443">MNDQHRDERTRIREAMDRLLSGQATASNGSLTVVALAAEADVHRMALLKRHADLKNEFYARVRTETQQVPETEKRLRETVGKLKETIADQRAEIEELRQLVTNLTLASAVLVQESPPAETSDSIAAADNVIPFRPPRS</sequence>
<feature type="region of interest" description="Disordered" evidence="2">
    <location>
        <begin position="115"/>
        <end position="138"/>
    </location>
</feature>
<evidence type="ECO:0000256" key="1">
    <source>
        <dbReference type="SAM" id="Coils"/>
    </source>
</evidence>
<name>A0ABU4MI76_9ACTN</name>
<dbReference type="Proteomes" id="UP001282474">
    <property type="component" value="Unassembled WGS sequence"/>
</dbReference>
<evidence type="ECO:0000256" key="2">
    <source>
        <dbReference type="SAM" id="MobiDB-lite"/>
    </source>
</evidence>
<keyword evidence="4" id="KW-1185">Reference proteome</keyword>
<evidence type="ECO:0000313" key="4">
    <source>
        <dbReference type="Proteomes" id="UP001282474"/>
    </source>
</evidence>
<dbReference type="EMBL" id="JARAWJ010000004">
    <property type="protein sequence ID" value="MDX3036983.1"/>
    <property type="molecule type" value="Genomic_DNA"/>
</dbReference>
<comment type="caution">
    <text evidence="3">The sequence shown here is derived from an EMBL/GenBank/DDBJ whole genome shotgun (WGS) entry which is preliminary data.</text>
</comment>
<accession>A0ABU4MI76</accession>
<proteinExistence type="predicted"/>